<dbReference type="AlphaFoldDB" id="A0A6I3KHB4"/>
<keyword evidence="4" id="KW-1185">Reference proteome</keyword>
<reference evidence="3 4" key="1">
    <citation type="submission" date="2019-11" db="EMBL/GenBank/DDBJ databases">
        <title>Identification of a novel strain.</title>
        <authorList>
            <person name="Xu Q."/>
            <person name="Wang G."/>
        </authorList>
    </citation>
    <scope>NUCLEOTIDE SEQUENCE [LARGE SCALE GENOMIC DNA]</scope>
    <source>
        <strain evidence="4">xq</strain>
    </source>
</reference>
<evidence type="ECO:0000256" key="1">
    <source>
        <dbReference type="SAM" id="Phobius"/>
    </source>
</evidence>
<feature type="chain" id="PRO_5026188379" evidence="2">
    <location>
        <begin position="24"/>
        <end position="93"/>
    </location>
</feature>
<keyword evidence="2" id="KW-0732">Signal</keyword>
<comment type="caution">
    <text evidence="3">The sequence shown here is derived from an EMBL/GenBank/DDBJ whole genome shotgun (WGS) entry which is preliminary data.</text>
</comment>
<feature type="transmembrane region" description="Helical" evidence="1">
    <location>
        <begin position="63"/>
        <end position="88"/>
    </location>
</feature>
<feature type="signal peptide" evidence="2">
    <location>
        <begin position="1"/>
        <end position="23"/>
    </location>
</feature>
<accession>A0A6I3KHB4</accession>
<evidence type="ECO:0000313" key="4">
    <source>
        <dbReference type="Proteomes" id="UP000440694"/>
    </source>
</evidence>
<keyword evidence="1" id="KW-0472">Membrane</keyword>
<dbReference type="EMBL" id="WMBQ01000001">
    <property type="protein sequence ID" value="MTD93669.1"/>
    <property type="molecule type" value="Genomic_DNA"/>
</dbReference>
<evidence type="ECO:0000256" key="2">
    <source>
        <dbReference type="SAM" id="SignalP"/>
    </source>
</evidence>
<protein>
    <submittedName>
        <fullName evidence="3">Uncharacterized protein</fullName>
    </submittedName>
</protein>
<keyword evidence="1" id="KW-1133">Transmembrane helix</keyword>
<organism evidence="3 4">
    <name type="scientific">Hyphomicrobium album</name>
    <dbReference type="NCBI Taxonomy" id="2665159"/>
    <lineage>
        <taxon>Bacteria</taxon>
        <taxon>Pseudomonadati</taxon>
        <taxon>Pseudomonadota</taxon>
        <taxon>Alphaproteobacteria</taxon>
        <taxon>Hyphomicrobiales</taxon>
        <taxon>Hyphomicrobiaceae</taxon>
        <taxon>Hyphomicrobium</taxon>
    </lineage>
</organism>
<gene>
    <name evidence="3" type="ORF">GIW81_04890</name>
</gene>
<keyword evidence="1" id="KW-0812">Transmembrane</keyword>
<proteinExistence type="predicted"/>
<evidence type="ECO:0000313" key="3">
    <source>
        <dbReference type="EMBL" id="MTD93669.1"/>
    </source>
</evidence>
<name>A0A6I3KHB4_9HYPH</name>
<sequence length="93" mass="10079">MRAFRAVMAILLFICLLPLMSMAVAEFVAQVNGCKLDLTGAHPCIVGGRDIGHDLLTLGMMGYFLFATMPAVAGIVVLWVLVELIAFVRRRAA</sequence>
<dbReference type="RefSeq" id="WP_154738189.1">
    <property type="nucleotide sequence ID" value="NZ_WMBQ01000001.1"/>
</dbReference>
<dbReference type="Proteomes" id="UP000440694">
    <property type="component" value="Unassembled WGS sequence"/>
</dbReference>